<name>A0A6P3BX04_9BURK</name>
<dbReference type="Proteomes" id="UP000494182">
    <property type="component" value="Unassembled WGS sequence"/>
</dbReference>
<proteinExistence type="predicted"/>
<reference evidence="1 2" key="1">
    <citation type="submission" date="2019-09" db="EMBL/GenBank/DDBJ databases">
        <authorList>
            <person name="Depoorter E."/>
        </authorList>
    </citation>
    <scope>NUCLEOTIDE SEQUENCE [LARGE SCALE GENOMIC DNA]</scope>
    <source>
        <strain evidence="1">R-71171</strain>
    </source>
</reference>
<evidence type="ECO:0000313" key="2">
    <source>
        <dbReference type="Proteomes" id="UP000494182"/>
    </source>
</evidence>
<sequence>MTKTAPEQPARAFCRIYFQMMRPPIIRGESQSKIQGATARADV</sequence>
<protein>
    <submittedName>
        <fullName evidence="1">Uncharacterized protein</fullName>
    </submittedName>
</protein>
<dbReference type="EMBL" id="CABVQT010000032">
    <property type="protein sequence ID" value="VWD64832.1"/>
    <property type="molecule type" value="Genomic_DNA"/>
</dbReference>
<accession>A0A6P3BX04</accession>
<organism evidence="1 2">
    <name type="scientific">Burkholderia contaminans</name>
    <dbReference type="NCBI Taxonomy" id="488447"/>
    <lineage>
        <taxon>Bacteria</taxon>
        <taxon>Pseudomonadati</taxon>
        <taxon>Pseudomonadota</taxon>
        <taxon>Betaproteobacteria</taxon>
        <taxon>Burkholderiales</taxon>
        <taxon>Burkholderiaceae</taxon>
        <taxon>Burkholderia</taxon>
        <taxon>Burkholderia cepacia complex</taxon>
    </lineage>
</organism>
<dbReference type="AlphaFoldDB" id="A0A6P3BX04"/>
<gene>
    <name evidence="1" type="ORF">BCO71171_07312</name>
</gene>
<evidence type="ECO:0000313" key="1">
    <source>
        <dbReference type="EMBL" id="VWD64832.1"/>
    </source>
</evidence>